<dbReference type="EMBL" id="JAENGY010001623">
    <property type="protein sequence ID" value="KAG6948019.1"/>
    <property type="molecule type" value="Genomic_DNA"/>
</dbReference>
<dbReference type="AlphaFoldDB" id="A0A8J5LWZ0"/>
<dbReference type="Proteomes" id="UP000709295">
    <property type="component" value="Unassembled WGS sequence"/>
</dbReference>
<accession>A0A8J5LWZ0</accession>
<comment type="caution">
    <text evidence="2">The sequence shown here is derived from an EMBL/GenBank/DDBJ whole genome shotgun (WGS) entry which is preliminary data.</text>
</comment>
<organism evidence="2 3">
    <name type="scientific">Phytophthora aleatoria</name>
    <dbReference type="NCBI Taxonomy" id="2496075"/>
    <lineage>
        <taxon>Eukaryota</taxon>
        <taxon>Sar</taxon>
        <taxon>Stramenopiles</taxon>
        <taxon>Oomycota</taxon>
        <taxon>Peronosporomycetes</taxon>
        <taxon>Peronosporales</taxon>
        <taxon>Peronosporaceae</taxon>
        <taxon>Phytophthora</taxon>
    </lineage>
</organism>
<evidence type="ECO:0000313" key="3">
    <source>
        <dbReference type="Proteomes" id="UP000709295"/>
    </source>
</evidence>
<evidence type="ECO:0000313" key="2">
    <source>
        <dbReference type="EMBL" id="KAG6948019.1"/>
    </source>
</evidence>
<evidence type="ECO:0000256" key="1">
    <source>
        <dbReference type="SAM" id="MobiDB-lite"/>
    </source>
</evidence>
<sequence length="81" mass="8740">MGEGQERNCRRSNRKCCGSTGQGQRSVCCCTQCSVDQCVQARTEVRGRLLSINGSNCLSQLESVSASRNNCVVGYLSSICL</sequence>
<gene>
    <name evidence="2" type="ORF">JG688_00015283</name>
</gene>
<feature type="region of interest" description="Disordered" evidence="1">
    <location>
        <begin position="1"/>
        <end position="24"/>
    </location>
</feature>
<keyword evidence="3" id="KW-1185">Reference proteome</keyword>
<proteinExistence type="predicted"/>
<name>A0A8J5LWZ0_9STRA</name>
<protein>
    <submittedName>
        <fullName evidence="2">Uncharacterized protein</fullName>
    </submittedName>
</protein>
<reference evidence="2" key="1">
    <citation type="submission" date="2021-01" db="EMBL/GenBank/DDBJ databases">
        <title>Phytophthora aleatoria, a newly-described species from Pinus radiata is distinct from Phytophthora cactorum isolates based on comparative genomics.</title>
        <authorList>
            <person name="Mcdougal R."/>
            <person name="Panda P."/>
            <person name="Williams N."/>
            <person name="Studholme D.J."/>
        </authorList>
    </citation>
    <scope>NUCLEOTIDE SEQUENCE</scope>
    <source>
        <strain evidence="2">NZFS 4037</strain>
    </source>
</reference>